<dbReference type="RefSeq" id="WP_091811535.1">
    <property type="nucleotide sequence ID" value="NZ_FNNE01000002.1"/>
</dbReference>
<proteinExistence type="predicted"/>
<evidence type="ECO:0000313" key="2">
    <source>
        <dbReference type="EMBL" id="SDW32668.1"/>
    </source>
</evidence>
<evidence type="ECO:0000313" key="3">
    <source>
        <dbReference type="Proteomes" id="UP000199675"/>
    </source>
</evidence>
<name>A0A1H2SM56_9GAMM</name>
<dbReference type="PANTHER" id="PTHR48079:SF6">
    <property type="entry name" value="NAD(P)-BINDING DOMAIN-CONTAINING PROTEIN-RELATED"/>
    <property type="match status" value="1"/>
</dbReference>
<dbReference type="InterPro" id="IPR036291">
    <property type="entry name" value="NAD(P)-bd_dom_sf"/>
</dbReference>
<reference evidence="2 3" key="1">
    <citation type="submission" date="2016-10" db="EMBL/GenBank/DDBJ databases">
        <authorList>
            <person name="de Groot N.N."/>
        </authorList>
    </citation>
    <scope>NUCLEOTIDE SEQUENCE [LARGE SCALE GENOMIC DNA]</scope>
    <source>
        <strain evidence="2 3">CGMCC 1.7059</strain>
    </source>
</reference>
<feature type="domain" description="Thioester reductase (TE)" evidence="1">
    <location>
        <begin position="5"/>
        <end position="236"/>
    </location>
</feature>
<dbReference type="InterPro" id="IPR051783">
    <property type="entry name" value="NAD(P)-dependent_oxidoreduct"/>
</dbReference>
<dbReference type="STRING" id="488533.SAMN04487960_102172"/>
<dbReference type="SUPFAM" id="SSF51735">
    <property type="entry name" value="NAD(P)-binding Rossmann-fold domains"/>
    <property type="match status" value="1"/>
</dbReference>
<dbReference type="Proteomes" id="UP000199675">
    <property type="component" value="Unassembled WGS sequence"/>
</dbReference>
<dbReference type="GO" id="GO:0005737">
    <property type="term" value="C:cytoplasm"/>
    <property type="evidence" value="ECO:0007669"/>
    <property type="project" value="TreeGrafter"/>
</dbReference>
<keyword evidence="3" id="KW-1185">Reference proteome</keyword>
<dbReference type="Gene3D" id="3.40.50.720">
    <property type="entry name" value="NAD(P)-binding Rossmann-like Domain"/>
    <property type="match status" value="1"/>
</dbReference>
<dbReference type="InterPro" id="IPR013120">
    <property type="entry name" value="FAR_NAD-bd"/>
</dbReference>
<dbReference type="PANTHER" id="PTHR48079">
    <property type="entry name" value="PROTEIN YEEZ"/>
    <property type="match status" value="1"/>
</dbReference>
<gene>
    <name evidence="2" type="ORF">SAMN04487960_102172</name>
</gene>
<dbReference type="GO" id="GO:0004029">
    <property type="term" value="F:aldehyde dehydrogenase (NAD+) activity"/>
    <property type="evidence" value="ECO:0007669"/>
    <property type="project" value="TreeGrafter"/>
</dbReference>
<organism evidence="2 3">
    <name type="scientific">Marinobacter mobilis</name>
    <dbReference type="NCBI Taxonomy" id="488533"/>
    <lineage>
        <taxon>Bacteria</taxon>
        <taxon>Pseudomonadati</taxon>
        <taxon>Pseudomonadota</taxon>
        <taxon>Gammaproteobacteria</taxon>
        <taxon>Pseudomonadales</taxon>
        <taxon>Marinobacteraceae</taxon>
        <taxon>Marinobacter</taxon>
    </lineage>
</organism>
<dbReference type="OrthoDB" id="9803010at2"/>
<sequence>MTVLITGATGFIGRHLCAHLTRHHQPVLALMRQPAKLSELRQQVSTLGGQGELVDAIAGDLDAPGLGLTSALPNDITAVVHLGARFAWAMDPAVARKTNVEGSLAATELAHKLGVRMVFISGFMLENRVHLERLGIKLANLSDTDWEQVYQQAGSYEASKLEGALKSREYAVARDMDWVEVQPATLTGSTATGELDTAQPLFQMIDNLNHGRMALIPGSPEHWLPLVSVDTLVSIIAAAISAPTPPERILALDPATPNLKGLLALMAAPLGVKPPAYHIPSKLLAWLLKIPGLATKLNTAPESLHFIQPTRFDTTSSCAFMEGQGITLPPIHQVVQSNARWYREKVLT</sequence>
<dbReference type="AlphaFoldDB" id="A0A1H2SM56"/>
<protein>
    <submittedName>
        <fullName evidence="2">Nucleoside-diphosphate-sugar epimerase</fullName>
    </submittedName>
</protein>
<dbReference type="EMBL" id="FNNE01000002">
    <property type="protein sequence ID" value="SDW32668.1"/>
    <property type="molecule type" value="Genomic_DNA"/>
</dbReference>
<accession>A0A1H2SM56</accession>
<evidence type="ECO:0000259" key="1">
    <source>
        <dbReference type="Pfam" id="PF07993"/>
    </source>
</evidence>
<dbReference type="Pfam" id="PF07993">
    <property type="entry name" value="NAD_binding_4"/>
    <property type="match status" value="1"/>
</dbReference>